<dbReference type="EC" id="6.1.1.12" evidence="3"/>
<dbReference type="GO" id="GO:0005829">
    <property type="term" value="C:cytosol"/>
    <property type="evidence" value="ECO:0007669"/>
    <property type="project" value="TreeGrafter"/>
</dbReference>
<evidence type="ECO:0000313" key="12">
    <source>
        <dbReference type="EMBL" id="DAZ95241.1"/>
    </source>
</evidence>
<dbReference type="AlphaFoldDB" id="A0AAV2YP50"/>
<keyword evidence="4" id="KW-0963">Cytoplasm</keyword>
<evidence type="ECO:0000256" key="6">
    <source>
        <dbReference type="ARBA" id="ARBA00022741"/>
    </source>
</evidence>
<evidence type="ECO:0000256" key="7">
    <source>
        <dbReference type="ARBA" id="ARBA00022840"/>
    </source>
</evidence>
<dbReference type="GO" id="GO:0004815">
    <property type="term" value="F:aspartate-tRNA ligase activity"/>
    <property type="evidence" value="ECO:0007669"/>
    <property type="project" value="UniProtKB-EC"/>
</dbReference>
<dbReference type="GO" id="GO:0006422">
    <property type="term" value="P:aspartyl-tRNA aminoacylation"/>
    <property type="evidence" value="ECO:0007669"/>
    <property type="project" value="InterPro"/>
</dbReference>
<comment type="caution">
    <text evidence="12">The sequence shown here is derived from an EMBL/GenBank/DDBJ whole genome shotgun (WGS) entry which is preliminary data.</text>
</comment>
<dbReference type="SUPFAM" id="SSF55681">
    <property type="entry name" value="Class II aaRS and biotin synthetases"/>
    <property type="match status" value="1"/>
</dbReference>
<dbReference type="InterPro" id="IPR004364">
    <property type="entry name" value="Aa-tRNA-synt_II"/>
</dbReference>
<evidence type="ECO:0000256" key="4">
    <source>
        <dbReference type="ARBA" id="ARBA00022490"/>
    </source>
</evidence>
<accession>A0AAV2YP50</accession>
<comment type="similarity">
    <text evidence="2">Belongs to the class-II aminoacyl-tRNA synthetase family. Type 2 subfamily.</text>
</comment>
<keyword evidence="9" id="KW-0030">Aminoacyl-tRNA synthetase</keyword>
<keyword evidence="5" id="KW-0436">Ligase</keyword>
<reference evidence="12" key="2">
    <citation type="journal article" date="2023" name="Microbiol Resour">
        <title>Decontamination and Annotation of the Draft Genome Sequence of the Oomycete Lagenidium giganteum ARSEF 373.</title>
        <authorList>
            <person name="Morgan W.R."/>
            <person name="Tartar A."/>
        </authorList>
    </citation>
    <scope>NUCLEOTIDE SEQUENCE</scope>
    <source>
        <strain evidence="12">ARSEF 373</strain>
    </source>
</reference>
<evidence type="ECO:0000313" key="13">
    <source>
        <dbReference type="Proteomes" id="UP001146120"/>
    </source>
</evidence>
<feature type="non-terminal residue" evidence="12">
    <location>
        <position position="160"/>
    </location>
</feature>
<dbReference type="GO" id="GO:0003723">
    <property type="term" value="F:RNA binding"/>
    <property type="evidence" value="ECO:0007669"/>
    <property type="project" value="TreeGrafter"/>
</dbReference>
<comment type="subcellular location">
    <subcellularLocation>
        <location evidence="1">Cytoplasm</location>
    </subcellularLocation>
</comment>
<dbReference type="GO" id="GO:0005524">
    <property type="term" value="F:ATP binding"/>
    <property type="evidence" value="ECO:0007669"/>
    <property type="project" value="UniProtKB-KW"/>
</dbReference>
<dbReference type="InterPro" id="IPR045864">
    <property type="entry name" value="aa-tRNA-synth_II/BPL/LPL"/>
</dbReference>
<name>A0AAV2YP50_9STRA</name>
<dbReference type="GO" id="GO:0017101">
    <property type="term" value="C:aminoacyl-tRNA synthetase multienzyme complex"/>
    <property type="evidence" value="ECO:0007669"/>
    <property type="project" value="TreeGrafter"/>
</dbReference>
<dbReference type="PRINTS" id="PR01042">
    <property type="entry name" value="TRNASYNTHASP"/>
</dbReference>
<sequence>MRSPQLYKQMAYACSGLKRIYERPSLVITFEEGVMMLQTAGAKQDVFEDINVQNKRLLRKLVRTNYIIDKFPLAVRPFYTMPDPKENRWSNSYDVMIRGEEIASGSQPVHDPKLLKERLQLMSIPQTALEPYVEAFKFGVLPHGACGIGLERVVMSFFGL</sequence>
<dbReference type="InterPro" id="IPR004523">
    <property type="entry name" value="Asp-tRNA_synthase_2"/>
</dbReference>
<proteinExistence type="inferred from homology"/>
<reference evidence="12" key="1">
    <citation type="submission" date="2022-11" db="EMBL/GenBank/DDBJ databases">
        <authorList>
            <person name="Morgan W.R."/>
            <person name="Tartar A."/>
        </authorList>
    </citation>
    <scope>NUCLEOTIDE SEQUENCE</scope>
    <source>
        <strain evidence="12">ARSEF 373</strain>
    </source>
</reference>
<dbReference type="Gene3D" id="3.30.930.10">
    <property type="entry name" value="Bira Bifunctional Protein, Domain 2"/>
    <property type="match status" value="1"/>
</dbReference>
<evidence type="ECO:0000256" key="2">
    <source>
        <dbReference type="ARBA" id="ARBA00005312"/>
    </source>
</evidence>
<keyword evidence="6" id="KW-0547">Nucleotide-binding</keyword>
<evidence type="ECO:0000256" key="3">
    <source>
        <dbReference type="ARBA" id="ARBA00012841"/>
    </source>
</evidence>
<feature type="domain" description="Aminoacyl-tRNA synthetase class II (D/K/N)" evidence="11">
    <location>
        <begin position="51"/>
        <end position="159"/>
    </location>
</feature>
<comment type="catalytic activity">
    <reaction evidence="10">
        <text>tRNA(Asp) + L-aspartate + ATP = L-aspartyl-tRNA(Asp) + AMP + diphosphate</text>
        <dbReference type="Rhea" id="RHEA:19649"/>
        <dbReference type="Rhea" id="RHEA-COMP:9660"/>
        <dbReference type="Rhea" id="RHEA-COMP:9678"/>
        <dbReference type="ChEBI" id="CHEBI:29991"/>
        <dbReference type="ChEBI" id="CHEBI:30616"/>
        <dbReference type="ChEBI" id="CHEBI:33019"/>
        <dbReference type="ChEBI" id="CHEBI:78442"/>
        <dbReference type="ChEBI" id="CHEBI:78516"/>
        <dbReference type="ChEBI" id="CHEBI:456215"/>
        <dbReference type="EC" id="6.1.1.12"/>
    </reaction>
</comment>
<keyword evidence="13" id="KW-1185">Reference proteome</keyword>
<evidence type="ECO:0000259" key="11">
    <source>
        <dbReference type="Pfam" id="PF00152"/>
    </source>
</evidence>
<evidence type="ECO:0000256" key="10">
    <source>
        <dbReference type="ARBA" id="ARBA00047904"/>
    </source>
</evidence>
<dbReference type="PANTHER" id="PTHR43450">
    <property type="entry name" value="ASPARTYL-TRNA SYNTHETASE"/>
    <property type="match status" value="1"/>
</dbReference>
<evidence type="ECO:0000256" key="8">
    <source>
        <dbReference type="ARBA" id="ARBA00022917"/>
    </source>
</evidence>
<evidence type="ECO:0000256" key="9">
    <source>
        <dbReference type="ARBA" id="ARBA00023146"/>
    </source>
</evidence>
<protein>
    <recommendedName>
        <fullName evidence="3">aspartate--tRNA ligase</fullName>
        <ecNumber evidence="3">6.1.1.12</ecNumber>
    </recommendedName>
</protein>
<organism evidence="12 13">
    <name type="scientific">Lagenidium giganteum</name>
    <dbReference type="NCBI Taxonomy" id="4803"/>
    <lineage>
        <taxon>Eukaryota</taxon>
        <taxon>Sar</taxon>
        <taxon>Stramenopiles</taxon>
        <taxon>Oomycota</taxon>
        <taxon>Peronosporomycetes</taxon>
        <taxon>Pythiales</taxon>
        <taxon>Pythiaceae</taxon>
    </lineage>
</organism>
<dbReference type="InterPro" id="IPR002312">
    <property type="entry name" value="Asp/Asn-tRNA-synth_IIb"/>
</dbReference>
<evidence type="ECO:0000256" key="1">
    <source>
        <dbReference type="ARBA" id="ARBA00004496"/>
    </source>
</evidence>
<dbReference type="EMBL" id="DAKRPA010000213">
    <property type="protein sequence ID" value="DAZ95241.1"/>
    <property type="molecule type" value="Genomic_DNA"/>
</dbReference>
<keyword evidence="7" id="KW-0067">ATP-binding</keyword>
<dbReference type="Pfam" id="PF00152">
    <property type="entry name" value="tRNA-synt_2"/>
    <property type="match status" value="1"/>
</dbReference>
<gene>
    <name evidence="12" type="ORF">N0F65_003476</name>
</gene>
<dbReference type="PANTHER" id="PTHR43450:SF1">
    <property type="entry name" value="ASPARTATE--TRNA LIGASE, CYTOPLASMIC"/>
    <property type="match status" value="1"/>
</dbReference>
<evidence type="ECO:0000256" key="5">
    <source>
        <dbReference type="ARBA" id="ARBA00022598"/>
    </source>
</evidence>
<dbReference type="Proteomes" id="UP001146120">
    <property type="component" value="Unassembled WGS sequence"/>
</dbReference>
<keyword evidence="8" id="KW-0648">Protein biosynthesis</keyword>